<dbReference type="Proteomes" id="UP000186513">
    <property type="component" value="Unassembled WGS sequence"/>
</dbReference>
<sequence length="448" mass="49517">MRYRYWIGATALALAGQVQAAPTLDELQQQLKTLQQAIESLQAQNASGEPALRSDLQGVQSDLENFKYQVQRDRETATALSSRGLTVSGTIQARASHTSEPVTTAGSVDRRKTSLDVPVAILGFTGSLYRDYQEGRNLNYTLRLGASPLGNGTQFLNLLDANLTYALRPTIDQADGQLNVTFGQQLLPFGLEVPATEDLKPVINNAQFASKLGLAQRQIGVIVRGDLDPTVDYGYNYRAPLLAYALGWVNGAGPNVSDNNSAKDFVGRLAFTAPSDYSSWLRQLTLGASVYHGKQNRLIGSTFVAQGKRERVGVDFSYNHEPFGITFEAIRGEDGTVSGSANAPVYGTVKSKSHTATFFYNFGEQFVKGYRAQARFDDWWPKSYQPFVRVDRFDPNTAAQNDAVDIDTLGLNIFFAQTSKFQLNLNRTHDRARQLKYRDVLAQFQFGF</sequence>
<proteinExistence type="predicted"/>
<dbReference type="EMBL" id="FPKR01000004">
    <property type="protein sequence ID" value="SFZ74516.1"/>
    <property type="molecule type" value="Genomic_DNA"/>
</dbReference>
<dbReference type="STRING" id="1121279.SAMN02745887_01281"/>
<dbReference type="InterPro" id="IPR023614">
    <property type="entry name" value="Porin_dom_sf"/>
</dbReference>
<accession>A0A1K2HCK4</accession>
<feature type="signal peptide" evidence="1">
    <location>
        <begin position="1"/>
        <end position="20"/>
    </location>
</feature>
<evidence type="ECO:0000313" key="2">
    <source>
        <dbReference type="EMBL" id="SFZ74516.1"/>
    </source>
</evidence>
<protein>
    <submittedName>
        <fullName evidence="2">Phosphate-selective porin O and P</fullName>
    </submittedName>
</protein>
<dbReference type="Gene3D" id="2.40.160.10">
    <property type="entry name" value="Porin"/>
    <property type="match status" value="1"/>
</dbReference>
<evidence type="ECO:0000256" key="1">
    <source>
        <dbReference type="SAM" id="SignalP"/>
    </source>
</evidence>
<dbReference type="SUPFAM" id="SSF56935">
    <property type="entry name" value="Porins"/>
    <property type="match status" value="1"/>
</dbReference>
<keyword evidence="1" id="KW-0732">Signal</keyword>
<dbReference type="InterPro" id="IPR010870">
    <property type="entry name" value="Porin_O/P"/>
</dbReference>
<organism evidence="2 3">
    <name type="scientific">Chitinimonas taiwanensis DSM 18899</name>
    <dbReference type="NCBI Taxonomy" id="1121279"/>
    <lineage>
        <taxon>Bacteria</taxon>
        <taxon>Pseudomonadati</taxon>
        <taxon>Pseudomonadota</taxon>
        <taxon>Betaproteobacteria</taxon>
        <taxon>Neisseriales</taxon>
        <taxon>Chitinibacteraceae</taxon>
        <taxon>Chitinimonas</taxon>
    </lineage>
</organism>
<reference evidence="2 3" key="1">
    <citation type="submission" date="2016-11" db="EMBL/GenBank/DDBJ databases">
        <authorList>
            <person name="Jaros S."/>
            <person name="Januszkiewicz K."/>
            <person name="Wedrychowicz H."/>
        </authorList>
    </citation>
    <scope>NUCLEOTIDE SEQUENCE [LARGE SCALE GENOMIC DNA]</scope>
    <source>
        <strain evidence="2 3">DSM 18899</strain>
    </source>
</reference>
<dbReference type="RefSeq" id="WP_072427809.1">
    <property type="nucleotide sequence ID" value="NZ_FPKR01000004.1"/>
</dbReference>
<dbReference type="AlphaFoldDB" id="A0A1K2HCK4"/>
<feature type="chain" id="PRO_5012317893" evidence="1">
    <location>
        <begin position="21"/>
        <end position="448"/>
    </location>
</feature>
<evidence type="ECO:0000313" key="3">
    <source>
        <dbReference type="Proteomes" id="UP000186513"/>
    </source>
</evidence>
<keyword evidence="3" id="KW-1185">Reference proteome</keyword>
<gene>
    <name evidence="2" type="ORF">SAMN02745887_01281</name>
</gene>
<dbReference type="Pfam" id="PF07396">
    <property type="entry name" value="Porin_O_P"/>
    <property type="match status" value="1"/>
</dbReference>
<name>A0A1K2HCK4_9NEIS</name>